<evidence type="ECO:0000313" key="2">
    <source>
        <dbReference type="EMBL" id="KAL1527637.1"/>
    </source>
</evidence>
<accession>A0AB34K349</accession>
<feature type="region of interest" description="Disordered" evidence="1">
    <location>
        <begin position="19"/>
        <end position="40"/>
    </location>
</feature>
<comment type="caution">
    <text evidence="2">The sequence shown here is derived from an EMBL/GenBank/DDBJ whole genome shotgun (WGS) entry which is preliminary data.</text>
</comment>
<proteinExistence type="predicted"/>
<protein>
    <submittedName>
        <fullName evidence="2">Uncharacterized protein</fullName>
    </submittedName>
</protein>
<keyword evidence="3" id="KW-1185">Reference proteome</keyword>
<dbReference type="EMBL" id="JBGBPQ010000002">
    <property type="protein sequence ID" value="KAL1527637.1"/>
    <property type="molecule type" value="Genomic_DNA"/>
</dbReference>
<dbReference type="Proteomes" id="UP001515480">
    <property type="component" value="Unassembled WGS sequence"/>
</dbReference>
<feature type="region of interest" description="Disordered" evidence="1">
    <location>
        <begin position="167"/>
        <end position="187"/>
    </location>
</feature>
<name>A0AB34K349_PRYPA</name>
<gene>
    <name evidence="2" type="ORF">AB1Y20_009023</name>
</gene>
<organism evidence="2 3">
    <name type="scientific">Prymnesium parvum</name>
    <name type="common">Toxic golden alga</name>
    <dbReference type="NCBI Taxonomy" id="97485"/>
    <lineage>
        <taxon>Eukaryota</taxon>
        <taxon>Haptista</taxon>
        <taxon>Haptophyta</taxon>
        <taxon>Prymnesiophyceae</taxon>
        <taxon>Prymnesiales</taxon>
        <taxon>Prymnesiaceae</taxon>
        <taxon>Prymnesium</taxon>
    </lineage>
</organism>
<evidence type="ECO:0000256" key="1">
    <source>
        <dbReference type="SAM" id="MobiDB-lite"/>
    </source>
</evidence>
<reference evidence="2 3" key="1">
    <citation type="journal article" date="2024" name="Science">
        <title>Giant polyketide synthase enzymes in the biosynthesis of giant marine polyether toxins.</title>
        <authorList>
            <person name="Fallon T.R."/>
            <person name="Shende V.V."/>
            <person name="Wierzbicki I.H."/>
            <person name="Pendleton A.L."/>
            <person name="Watervoot N.F."/>
            <person name="Auber R.P."/>
            <person name="Gonzalez D.J."/>
            <person name="Wisecaver J.H."/>
            <person name="Moore B.S."/>
        </authorList>
    </citation>
    <scope>NUCLEOTIDE SEQUENCE [LARGE SCALE GENOMIC DNA]</scope>
    <source>
        <strain evidence="2 3">12B1</strain>
    </source>
</reference>
<evidence type="ECO:0000313" key="3">
    <source>
        <dbReference type="Proteomes" id="UP001515480"/>
    </source>
</evidence>
<dbReference type="AlphaFoldDB" id="A0AB34K349"/>
<sequence length="187" mass="19352">MDANGRRIEPFSHSGYGLSARTVTLPGPPHGSLPLSGERPPARVDASLQALLRLPPISLSDAEASRHHGHSAKRFLLNVAEASGAFSSVESTEIGRFSLSTAQSHDLEPVAALLQAHTMRASVLPNIYAGKAKVARVFDLLAKAHLTLVGARAALALLDPALPGSGGASWGSAGPFGELPQSSPQST</sequence>